<proteinExistence type="predicted"/>
<feature type="region of interest" description="Disordered" evidence="1">
    <location>
        <begin position="22"/>
        <end position="62"/>
    </location>
</feature>
<organism evidence="2 3">
    <name type="scientific">Ficus carica</name>
    <name type="common">Common fig</name>
    <dbReference type="NCBI Taxonomy" id="3494"/>
    <lineage>
        <taxon>Eukaryota</taxon>
        <taxon>Viridiplantae</taxon>
        <taxon>Streptophyta</taxon>
        <taxon>Embryophyta</taxon>
        <taxon>Tracheophyta</taxon>
        <taxon>Spermatophyta</taxon>
        <taxon>Magnoliopsida</taxon>
        <taxon>eudicotyledons</taxon>
        <taxon>Gunneridae</taxon>
        <taxon>Pentapetalae</taxon>
        <taxon>rosids</taxon>
        <taxon>fabids</taxon>
        <taxon>Rosales</taxon>
        <taxon>Moraceae</taxon>
        <taxon>Ficeae</taxon>
        <taxon>Ficus</taxon>
    </lineage>
</organism>
<evidence type="ECO:0000256" key="1">
    <source>
        <dbReference type="SAM" id="MobiDB-lite"/>
    </source>
</evidence>
<dbReference type="EMBL" id="BTGU01000025">
    <property type="protein sequence ID" value="GMN47237.1"/>
    <property type="molecule type" value="Genomic_DNA"/>
</dbReference>
<reference evidence="2" key="1">
    <citation type="submission" date="2023-07" db="EMBL/GenBank/DDBJ databases">
        <title>draft genome sequence of fig (Ficus carica).</title>
        <authorList>
            <person name="Takahashi T."/>
            <person name="Nishimura K."/>
        </authorList>
    </citation>
    <scope>NUCLEOTIDE SEQUENCE</scope>
</reference>
<dbReference type="Proteomes" id="UP001187192">
    <property type="component" value="Unassembled WGS sequence"/>
</dbReference>
<sequence length="62" mass="6951">MVDELRLINDDDKLLASTLDHLLRRSEPPRPMTGLRKGSTSSAQSMVRSSIGWESRSERGIP</sequence>
<evidence type="ECO:0000313" key="3">
    <source>
        <dbReference type="Proteomes" id="UP001187192"/>
    </source>
</evidence>
<accession>A0AA88A693</accession>
<protein>
    <submittedName>
        <fullName evidence="2">Uncharacterized protein</fullName>
    </submittedName>
</protein>
<keyword evidence="3" id="KW-1185">Reference proteome</keyword>
<comment type="caution">
    <text evidence="2">The sequence shown here is derived from an EMBL/GenBank/DDBJ whole genome shotgun (WGS) entry which is preliminary data.</text>
</comment>
<dbReference type="AlphaFoldDB" id="A0AA88A693"/>
<feature type="compositionally biased region" description="Polar residues" evidence="1">
    <location>
        <begin position="38"/>
        <end position="48"/>
    </location>
</feature>
<name>A0AA88A693_FICCA</name>
<evidence type="ECO:0000313" key="2">
    <source>
        <dbReference type="EMBL" id="GMN47237.1"/>
    </source>
</evidence>
<gene>
    <name evidence="2" type="ORF">TIFTF001_016415</name>
</gene>